<organism evidence="4 5">
    <name type="scientific">Aquimarina muelleri</name>
    <dbReference type="NCBI Taxonomy" id="279356"/>
    <lineage>
        <taxon>Bacteria</taxon>
        <taxon>Pseudomonadati</taxon>
        <taxon>Bacteroidota</taxon>
        <taxon>Flavobacteriia</taxon>
        <taxon>Flavobacteriales</taxon>
        <taxon>Flavobacteriaceae</taxon>
        <taxon>Aquimarina</taxon>
    </lineage>
</organism>
<dbReference type="Pfam" id="PF13181">
    <property type="entry name" value="TPR_8"/>
    <property type="match status" value="3"/>
</dbReference>
<comment type="caution">
    <text evidence="4">The sequence shown here is derived from an EMBL/GenBank/DDBJ whole genome shotgun (WGS) entry which is preliminary data.</text>
</comment>
<dbReference type="Gene3D" id="1.25.40.10">
    <property type="entry name" value="Tetratricopeptide repeat domain"/>
    <property type="match status" value="2"/>
</dbReference>
<dbReference type="SUPFAM" id="SSF81901">
    <property type="entry name" value="HCP-like"/>
    <property type="match status" value="1"/>
</dbReference>
<gene>
    <name evidence="4" type="ORF">GCM10007384_01630</name>
</gene>
<keyword evidence="2" id="KW-0812">Transmembrane</keyword>
<evidence type="ECO:0000313" key="5">
    <source>
        <dbReference type="Proteomes" id="UP000601108"/>
    </source>
</evidence>
<dbReference type="PROSITE" id="PS50005">
    <property type="entry name" value="TPR"/>
    <property type="match status" value="3"/>
</dbReference>
<dbReference type="PANTHER" id="PTHR10098">
    <property type="entry name" value="RAPSYN-RELATED"/>
    <property type="match status" value="1"/>
</dbReference>
<dbReference type="SMART" id="SM00028">
    <property type="entry name" value="TPR"/>
    <property type="match status" value="5"/>
</dbReference>
<dbReference type="AlphaFoldDB" id="A0A918N1G5"/>
<dbReference type="Pfam" id="PF12770">
    <property type="entry name" value="CHAT"/>
    <property type="match status" value="1"/>
</dbReference>
<proteinExistence type="predicted"/>
<keyword evidence="1" id="KW-0802">TPR repeat</keyword>
<feature type="transmembrane region" description="Helical" evidence="2">
    <location>
        <begin position="899"/>
        <end position="920"/>
    </location>
</feature>
<feature type="repeat" description="TPR" evidence="1">
    <location>
        <begin position="310"/>
        <end position="343"/>
    </location>
</feature>
<feature type="domain" description="CHAT" evidence="3">
    <location>
        <begin position="631"/>
        <end position="884"/>
    </location>
</feature>
<evidence type="ECO:0000256" key="1">
    <source>
        <dbReference type="PROSITE-ProRule" id="PRU00339"/>
    </source>
</evidence>
<reference evidence="4 5" key="1">
    <citation type="journal article" date="2014" name="Int. J. Syst. Evol. Microbiol.">
        <title>Complete genome sequence of Corynebacterium casei LMG S-19264T (=DSM 44701T), isolated from a smear-ripened cheese.</title>
        <authorList>
            <consortium name="US DOE Joint Genome Institute (JGI-PGF)"/>
            <person name="Walter F."/>
            <person name="Albersmeier A."/>
            <person name="Kalinowski J."/>
            <person name="Ruckert C."/>
        </authorList>
    </citation>
    <scope>NUCLEOTIDE SEQUENCE [LARGE SCALE GENOMIC DNA]</scope>
    <source>
        <strain evidence="4 5">KCTC 12285</strain>
    </source>
</reference>
<evidence type="ECO:0000259" key="3">
    <source>
        <dbReference type="Pfam" id="PF12770"/>
    </source>
</evidence>
<name>A0A918N1G5_9FLAO</name>
<evidence type="ECO:0000256" key="2">
    <source>
        <dbReference type="SAM" id="Phobius"/>
    </source>
</evidence>
<keyword evidence="5" id="KW-1185">Reference proteome</keyword>
<dbReference type="EMBL" id="BMWS01000001">
    <property type="protein sequence ID" value="GGX03562.1"/>
    <property type="molecule type" value="Genomic_DNA"/>
</dbReference>
<dbReference type="InterPro" id="IPR024983">
    <property type="entry name" value="CHAT_dom"/>
</dbReference>
<dbReference type="Proteomes" id="UP000601108">
    <property type="component" value="Unassembled WGS sequence"/>
</dbReference>
<dbReference type="InterPro" id="IPR011990">
    <property type="entry name" value="TPR-like_helical_dom_sf"/>
</dbReference>
<dbReference type="InterPro" id="IPR019734">
    <property type="entry name" value="TPR_rpt"/>
</dbReference>
<sequence>MRFHYSFIIYLCIVSSIYAQNTKDSFLKIEYNKLENSTLEYDCKVEKIQRLLESEKNRNNPITISYLYNEFGKFNFRNKDYKNAIQNTQKALQIQKKFIDTIPFAVNKSYNNLAYMYLYSGNRTEALKTFKTLIKQSYKDRYTIMAYTIGLNNLYIEQGDYYKAINYLNEAENSIKQSNDSILNKEKYRVYLSFSRVFSETMKKEHYAKAIEYLKKTEESILHLPEKFKTKNQIIIYARYGYIYDKIKQYKKAIDYYKKALTLSLHTTPKSKHDIATTYNALGYINAKLGKDLLAFENYQNAKQYDSLRTAIYDNLGDYYLKKQDHENALKNYQKAIFYGIDQYNNFDLKKLPSIEKLTQSYNKVNLVNDLKDKSNAWLNFFLKTNNKEYLKNALETITLADKLIDIIRLESTEQQSKYFWREKGIDLYMLATSICYELQDVKKAFFFMEKSKSLSLLENLTHEEAKKRGELPEYLQEKEYSLKHKIHETKELQKTDSLLSELEKQSLLFKHKKEYENFISSLEKEYPEYFQYKKEIAISLFNESYSKITSSSTDLIQYIITENEGYGIYLNKEGTHFFKIPNIKQLLNEIRSIHKFSTKPLSTQLQLDTFSKTSNSIYKKLFPFDTTSILLKNNKLLVIPDYILQNFPFEILLTSPVLKENKIPYLIYSTEISYAYSMSLLKKIEQKKRNPTSNLLAFAPIHFQKHKLTSLNRSEYKMTKIQKLFPGEILYQDQAIKSNFVNNANRYNIIHLSTHANSTNNQEPWIAFYDKKITLNELYFIKNQADLIVLDACETSIGDIQPGEGVMSLSRGFFQSGSKSVVSSLWNTNEKSSSEIILDFYKNLKKGKTKSEALRQAKLRYLKEHQLSENSPYFWAPLILTGSTENLIASANNSNHNYLYWSMLLLITLVIGSSIWYYYRS</sequence>
<accession>A0A918N1G5</accession>
<keyword evidence="2" id="KW-1133">Transmembrane helix</keyword>
<protein>
    <recommendedName>
        <fullName evidence="3">CHAT domain-containing protein</fullName>
    </recommendedName>
</protein>
<feature type="repeat" description="TPR" evidence="1">
    <location>
        <begin position="65"/>
        <end position="98"/>
    </location>
</feature>
<evidence type="ECO:0000313" key="4">
    <source>
        <dbReference type="EMBL" id="GGX03562.1"/>
    </source>
</evidence>
<keyword evidence="2" id="KW-0472">Membrane</keyword>
<feature type="repeat" description="TPR" evidence="1">
    <location>
        <begin position="234"/>
        <end position="267"/>
    </location>
</feature>